<accession>A0ABM0JIL1</accession>
<dbReference type="Proteomes" id="UP000694888">
    <property type="component" value="Unplaced"/>
</dbReference>
<keyword evidence="4" id="KW-0808">Transferase</keyword>
<reference evidence="4" key="1">
    <citation type="submission" date="2025-08" db="UniProtKB">
        <authorList>
            <consortium name="RefSeq"/>
        </authorList>
    </citation>
    <scope>IDENTIFICATION</scope>
</reference>
<feature type="region of interest" description="Disordered" evidence="1">
    <location>
        <begin position="392"/>
        <end position="450"/>
    </location>
</feature>
<evidence type="ECO:0000259" key="2">
    <source>
        <dbReference type="PROSITE" id="PS51746"/>
    </source>
</evidence>
<dbReference type="PANTHER" id="PTHR13832">
    <property type="entry name" value="PROTEIN PHOSPHATASE 2C"/>
    <property type="match status" value="1"/>
</dbReference>
<dbReference type="PANTHER" id="PTHR13832:SF533">
    <property type="entry name" value="TGF-BETA-ACTIVATED KINASE 1 AND MAP3K7-BINDING PROTEIN 1"/>
    <property type="match status" value="1"/>
</dbReference>
<keyword evidence="3" id="KW-1185">Reference proteome</keyword>
<gene>
    <name evidence="4" type="primary">LOC101859229</name>
</gene>
<dbReference type="InterPro" id="IPR036457">
    <property type="entry name" value="PPM-type-like_dom_sf"/>
</dbReference>
<organism evidence="3 4">
    <name type="scientific">Aplysia californica</name>
    <name type="common">California sea hare</name>
    <dbReference type="NCBI Taxonomy" id="6500"/>
    <lineage>
        <taxon>Eukaryota</taxon>
        <taxon>Metazoa</taxon>
        <taxon>Spiralia</taxon>
        <taxon>Lophotrochozoa</taxon>
        <taxon>Mollusca</taxon>
        <taxon>Gastropoda</taxon>
        <taxon>Heterobranchia</taxon>
        <taxon>Euthyneura</taxon>
        <taxon>Tectipleura</taxon>
        <taxon>Aplysiida</taxon>
        <taxon>Aplysioidea</taxon>
        <taxon>Aplysiidae</taxon>
        <taxon>Aplysia</taxon>
    </lineage>
</organism>
<dbReference type="Pfam" id="PF00481">
    <property type="entry name" value="PP2C"/>
    <property type="match status" value="1"/>
</dbReference>
<dbReference type="SMART" id="SM00332">
    <property type="entry name" value="PP2Cc"/>
    <property type="match status" value="1"/>
</dbReference>
<name>A0ABM0JIL1_APLCA</name>
<sequence length="550" mass="60614">MPRWLEVPGRRHVSGWTAVLSKYKDSALSWTDDLPVCHLSGVGLSTNQVYREDGNRREAHGCEDRNFHFSHDNCFLYGVFDGHNGTRVADFAAQRIPAELLLGQLQPNFGDHEVKEALRQAFIGVEKGYFESMDGLLAERTTCQDRLPEGIGQYEAYQKYPDVISKLQELEKEISGGTTATVVLIYNNKLYVANVGDTRAFLCKTGPDGVLRLIQLSYDHTIADPGEQARLHQAGVDINKLKILRRVGNSDCTRCIGDYHVKGGYKDIDILSSAKVEPVIADPFVDGGIDIDSSCAFLLVMSDGLYQALTDATGTETVNGDIAKMVAVEFSQQTTLTGVAQAVVDRVVRIHHDTFMTGTAEQKNLCKKRDDITLLVRNFNYALSVHSPSSIRTIHSPSQPPTHLVSHSSTGFPVGIYNSPSSNSTAESSQYRTSDSSATDSPKTPTNNLLAGPNLLAAIETNSTDVQTNESSTYSTSSSGEMHLFAQRQSQNGNLELDADGRVKAYVDFSEWHEAIDSMSEEQKESLYKELMPKSVYDPIHEHEEPAAEH</sequence>
<dbReference type="SUPFAM" id="SSF81606">
    <property type="entry name" value="PP2C-like"/>
    <property type="match status" value="1"/>
</dbReference>
<protein>
    <submittedName>
        <fullName evidence="4">TGF-beta-activated kinase 1 and MAP3K7-binding protein 1 isoform X1</fullName>
    </submittedName>
</protein>
<dbReference type="PROSITE" id="PS51746">
    <property type="entry name" value="PPM_2"/>
    <property type="match status" value="1"/>
</dbReference>
<keyword evidence="4" id="KW-0418">Kinase</keyword>
<dbReference type="InterPro" id="IPR001932">
    <property type="entry name" value="PPM-type_phosphatase-like_dom"/>
</dbReference>
<evidence type="ECO:0000313" key="4">
    <source>
        <dbReference type="RefSeq" id="XP_005094473.1"/>
    </source>
</evidence>
<dbReference type="Gene3D" id="3.60.40.10">
    <property type="entry name" value="PPM-type phosphatase domain"/>
    <property type="match status" value="1"/>
</dbReference>
<evidence type="ECO:0000256" key="1">
    <source>
        <dbReference type="SAM" id="MobiDB-lite"/>
    </source>
</evidence>
<dbReference type="RefSeq" id="XP_005094473.1">
    <property type="nucleotide sequence ID" value="XM_005094416.3"/>
</dbReference>
<feature type="compositionally biased region" description="Low complexity" evidence="1">
    <location>
        <begin position="419"/>
        <end position="429"/>
    </location>
</feature>
<dbReference type="CDD" id="cd00143">
    <property type="entry name" value="PP2Cc"/>
    <property type="match status" value="1"/>
</dbReference>
<feature type="domain" description="PPM-type phosphatase" evidence="2">
    <location>
        <begin position="41"/>
        <end position="379"/>
    </location>
</feature>
<dbReference type="InterPro" id="IPR015655">
    <property type="entry name" value="PP2C"/>
</dbReference>
<evidence type="ECO:0000313" key="3">
    <source>
        <dbReference type="Proteomes" id="UP000694888"/>
    </source>
</evidence>
<proteinExistence type="predicted"/>
<dbReference type="GO" id="GO:0016301">
    <property type="term" value="F:kinase activity"/>
    <property type="evidence" value="ECO:0007669"/>
    <property type="project" value="UniProtKB-KW"/>
</dbReference>
<dbReference type="GeneID" id="101859229"/>
<feature type="compositionally biased region" description="Polar residues" evidence="1">
    <location>
        <begin position="430"/>
        <end position="446"/>
    </location>
</feature>